<protein>
    <submittedName>
        <fullName evidence="1">Uncharacterized protein</fullName>
    </submittedName>
</protein>
<name>A0ABQ9G5G8_9NEOP</name>
<dbReference type="Gene3D" id="3.40.33.10">
    <property type="entry name" value="CAP"/>
    <property type="match status" value="1"/>
</dbReference>
<evidence type="ECO:0000313" key="2">
    <source>
        <dbReference type="Proteomes" id="UP001159363"/>
    </source>
</evidence>
<dbReference type="EMBL" id="JARBHB010000016">
    <property type="protein sequence ID" value="KAJ8866281.1"/>
    <property type="molecule type" value="Genomic_DNA"/>
</dbReference>
<organism evidence="1 2">
    <name type="scientific">Dryococelus australis</name>
    <dbReference type="NCBI Taxonomy" id="614101"/>
    <lineage>
        <taxon>Eukaryota</taxon>
        <taxon>Metazoa</taxon>
        <taxon>Ecdysozoa</taxon>
        <taxon>Arthropoda</taxon>
        <taxon>Hexapoda</taxon>
        <taxon>Insecta</taxon>
        <taxon>Pterygota</taxon>
        <taxon>Neoptera</taxon>
        <taxon>Polyneoptera</taxon>
        <taxon>Phasmatodea</taxon>
        <taxon>Verophasmatodea</taxon>
        <taxon>Anareolatae</taxon>
        <taxon>Phasmatidae</taxon>
        <taxon>Eurycanthinae</taxon>
        <taxon>Dryococelus</taxon>
    </lineage>
</organism>
<gene>
    <name evidence="1" type="ORF">PR048_032124</name>
</gene>
<reference evidence="1 2" key="1">
    <citation type="submission" date="2023-02" db="EMBL/GenBank/DDBJ databases">
        <title>LHISI_Scaffold_Assembly.</title>
        <authorList>
            <person name="Stuart O.P."/>
            <person name="Cleave R."/>
            <person name="Magrath M.J.L."/>
            <person name="Mikheyev A.S."/>
        </authorList>
    </citation>
    <scope>NUCLEOTIDE SEQUENCE [LARGE SCALE GENOMIC DNA]</scope>
    <source>
        <strain evidence="1">Daus_M_001</strain>
        <tissue evidence="1">Leg muscle</tissue>
    </source>
</reference>
<dbReference type="SUPFAM" id="SSF55797">
    <property type="entry name" value="PR-1-like"/>
    <property type="match status" value="1"/>
</dbReference>
<dbReference type="InterPro" id="IPR035940">
    <property type="entry name" value="CAP_sf"/>
</dbReference>
<keyword evidence="2" id="KW-1185">Reference proteome</keyword>
<sequence>MAYHCRFKKCVRQRHFTRKHIPLRRCLAPNTFPSPFLARRPGGRAAGPEGPQLCARFKVGQNIASTWTTRTNPEPAADFPRQVTAWFNEVHDFGFYTTGFSHKTGHYSQVCCLTDAPAVGELLSPRVVSPLLLLHTRELHFNQV</sequence>
<comment type="caution">
    <text evidence="1">The sequence shown here is derived from an EMBL/GenBank/DDBJ whole genome shotgun (WGS) entry which is preliminary data.</text>
</comment>
<evidence type="ECO:0000313" key="1">
    <source>
        <dbReference type="EMBL" id="KAJ8866281.1"/>
    </source>
</evidence>
<accession>A0ABQ9G5G8</accession>
<proteinExistence type="predicted"/>
<dbReference type="Proteomes" id="UP001159363">
    <property type="component" value="Chromosome 15"/>
</dbReference>